<feature type="compositionally biased region" description="Low complexity" evidence="7">
    <location>
        <begin position="219"/>
        <end position="229"/>
    </location>
</feature>
<comment type="caution">
    <text evidence="9">The sequence shown here is derived from an EMBL/GenBank/DDBJ whole genome shotgun (WGS) entry which is preliminary data.</text>
</comment>
<evidence type="ECO:0000259" key="8">
    <source>
        <dbReference type="Pfam" id="PF09770"/>
    </source>
</evidence>
<feature type="compositionally biased region" description="Low complexity" evidence="7">
    <location>
        <begin position="255"/>
        <end position="271"/>
    </location>
</feature>
<feature type="compositionally biased region" description="Polar residues" evidence="7">
    <location>
        <begin position="487"/>
        <end position="500"/>
    </location>
</feature>
<dbReference type="InterPro" id="IPR039900">
    <property type="entry name" value="Pat1-like"/>
</dbReference>
<dbReference type="GO" id="GO:0005634">
    <property type="term" value="C:nucleus"/>
    <property type="evidence" value="ECO:0007669"/>
    <property type="project" value="UniProtKB-SubCell"/>
</dbReference>
<evidence type="ECO:0000256" key="5">
    <source>
        <dbReference type="ARBA" id="ARBA00022884"/>
    </source>
</evidence>
<comment type="subcellular location">
    <subcellularLocation>
        <location evidence="2">Cytoplasm</location>
        <location evidence="2">P-body</location>
    </subcellularLocation>
    <subcellularLocation>
        <location evidence="1">Nucleus</location>
    </subcellularLocation>
</comment>
<feature type="region of interest" description="Disordered" evidence="7">
    <location>
        <begin position="32"/>
        <end position="57"/>
    </location>
</feature>
<evidence type="ECO:0000256" key="6">
    <source>
        <dbReference type="ARBA" id="ARBA00023242"/>
    </source>
</evidence>
<feature type="compositionally biased region" description="Low complexity" evidence="7">
    <location>
        <begin position="193"/>
        <end position="210"/>
    </location>
</feature>
<dbReference type="InterPro" id="IPR019167">
    <property type="entry name" value="PAT1_dom"/>
</dbReference>
<name>A0A9Q0AIZ3_9PEZI</name>
<evidence type="ECO:0000313" key="10">
    <source>
        <dbReference type="Proteomes" id="UP000829685"/>
    </source>
</evidence>
<evidence type="ECO:0000256" key="2">
    <source>
        <dbReference type="ARBA" id="ARBA00004201"/>
    </source>
</evidence>
<keyword evidence="5" id="KW-0694">RNA-binding</keyword>
<dbReference type="GO" id="GO:0003723">
    <property type="term" value="F:RNA binding"/>
    <property type="evidence" value="ECO:0007669"/>
    <property type="project" value="UniProtKB-KW"/>
</dbReference>
<dbReference type="GO" id="GO:0000932">
    <property type="term" value="C:P-body"/>
    <property type="evidence" value="ECO:0007669"/>
    <property type="project" value="UniProtKB-SubCell"/>
</dbReference>
<evidence type="ECO:0000313" key="9">
    <source>
        <dbReference type="EMBL" id="KAI1855827.1"/>
    </source>
</evidence>
<dbReference type="GO" id="GO:0033962">
    <property type="term" value="P:P-body assembly"/>
    <property type="evidence" value="ECO:0007669"/>
    <property type="project" value="TreeGrafter"/>
</dbReference>
<keyword evidence="6" id="KW-0539">Nucleus</keyword>
<comment type="similarity">
    <text evidence="3">Belongs to the PAT1 family.</text>
</comment>
<dbReference type="EMBL" id="JAFIMR010000049">
    <property type="protein sequence ID" value="KAI1855827.1"/>
    <property type="molecule type" value="Genomic_DNA"/>
</dbReference>
<keyword evidence="10" id="KW-1185">Reference proteome</keyword>
<gene>
    <name evidence="9" type="ORF">JX265_012090</name>
</gene>
<evidence type="ECO:0000256" key="3">
    <source>
        <dbReference type="ARBA" id="ARBA00009138"/>
    </source>
</evidence>
<feature type="compositionally biased region" description="Polar residues" evidence="7">
    <location>
        <begin position="272"/>
        <end position="285"/>
    </location>
</feature>
<accession>A0A9Q0AIZ3</accession>
<evidence type="ECO:0000256" key="1">
    <source>
        <dbReference type="ARBA" id="ARBA00004123"/>
    </source>
</evidence>
<dbReference type="Proteomes" id="UP000829685">
    <property type="component" value="Unassembled WGS sequence"/>
</dbReference>
<dbReference type="AlphaFoldDB" id="A0A9Q0AIZ3"/>
<feature type="region of interest" description="Disordered" evidence="7">
    <location>
        <begin position="483"/>
        <end position="504"/>
    </location>
</feature>
<feature type="compositionally biased region" description="Acidic residues" evidence="7">
    <location>
        <begin position="32"/>
        <end position="52"/>
    </location>
</feature>
<evidence type="ECO:0000256" key="7">
    <source>
        <dbReference type="SAM" id="MobiDB-lite"/>
    </source>
</evidence>
<dbReference type="Pfam" id="PF09770">
    <property type="entry name" value="PAT1"/>
    <property type="match status" value="1"/>
</dbReference>
<feature type="domain" description="mRNA decay factor PAT1" evidence="8">
    <location>
        <begin position="3"/>
        <end position="804"/>
    </location>
</feature>
<protein>
    <recommendedName>
        <fullName evidence="8">mRNA decay factor PAT1 domain-containing protein</fullName>
    </recommendedName>
</protein>
<evidence type="ECO:0000256" key="4">
    <source>
        <dbReference type="ARBA" id="ARBA00022490"/>
    </source>
</evidence>
<dbReference type="GO" id="GO:0000290">
    <property type="term" value="P:deadenylation-dependent decapping of nuclear-transcribed mRNA"/>
    <property type="evidence" value="ECO:0007669"/>
    <property type="project" value="InterPro"/>
</dbReference>
<keyword evidence="4" id="KW-0963">Cytoplasm</keyword>
<dbReference type="PANTHER" id="PTHR21551:SF0">
    <property type="entry name" value="PROTEIN ASSOCIATED WITH TOPO II RELATED-1, ISOFORM A"/>
    <property type="match status" value="1"/>
</dbReference>
<feature type="region of interest" description="Disordered" evidence="7">
    <location>
        <begin position="190"/>
        <end position="305"/>
    </location>
</feature>
<sequence>MSGHNMAAPGFGQHHDPFADLSKYDDDMDALEFEDGYDGLGDQLDETDDALNDDTFGGDEAFASVPVGKDFDFFGATSKVTNAMEEEHARFTRQQPTFKAPVQHAPSAAPAGYGYASHAYPPQIRPARSGYEKYQEPEPELKVDASIWGTAPKQTATPTAQPAPSAPSARKFMSLEEVEASLRAQATRPMVTQPPQAQVHAQQQFQQQQHFRQEPEIQPPQARQPAQAQTGGPHGHPITILQRPSSKHAAPNAPSPLSQQHQPQPQSQSPSVAPTQILQNPNRASGDSGRVPQQPAHRHQKSLNQQVQAMQPGQVGNLSEQDKAAFLEAEVRRAKRNHKIHMLSRDNGLMTPHDKSFITRIQLQQLVSATGDPSEYGTDAALNEDFYYQVHSSLKAAQRPNPNAPLNNFAQTYLFQTGNRHGGMRRHGRGPENHVQRMEQQVQRAVEAAKNKPKNKQLVIEGSLGKISFSNAKTPKPLLNIKRTESGSEANRPPSSQRPVSINDRKVALRAIEDVYMILMKMEDHERTMPPPGANPTPEVQQQVAEWHAVADKLNNQLWDALKIHEQVGPNQVHPFITFLSHPKGKKAVPRVFRVLSHEQRTTILTLIIVHLDQLDVVQGAQVQSGEPINLSAGTRESIELFSMAVMPQLFNLLADAELQIVTAVLGIIIQRLNIDTIARTRIGISMLTMILSRAEIIKQAGVANEQLWQQWAATFNTFFNHLEPTLSYIFPGTVTSGEDIYVWQFLAAIGIGASPDEQQRLVLAVKDRVMDTVAMAKTLPADMGKQRLDNVNLFMRSIGLDVELLQ</sequence>
<organism evidence="9 10">
    <name type="scientific">Neoarthrinium moseri</name>
    <dbReference type="NCBI Taxonomy" id="1658444"/>
    <lineage>
        <taxon>Eukaryota</taxon>
        <taxon>Fungi</taxon>
        <taxon>Dikarya</taxon>
        <taxon>Ascomycota</taxon>
        <taxon>Pezizomycotina</taxon>
        <taxon>Sordariomycetes</taxon>
        <taxon>Xylariomycetidae</taxon>
        <taxon>Amphisphaeriales</taxon>
        <taxon>Apiosporaceae</taxon>
        <taxon>Neoarthrinium</taxon>
    </lineage>
</organism>
<reference evidence="9" key="1">
    <citation type="submission" date="2021-03" db="EMBL/GenBank/DDBJ databases">
        <title>Revisited historic fungal species revealed as producer of novel bioactive compounds through whole genome sequencing and comparative genomics.</title>
        <authorList>
            <person name="Vignolle G.A."/>
            <person name="Hochenegger N."/>
            <person name="Mach R.L."/>
            <person name="Mach-Aigner A.R."/>
            <person name="Javad Rahimi M."/>
            <person name="Salim K.A."/>
            <person name="Chan C.M."/>
            <person name="Lim L.B.L."/>
            <person name="Cai F."/>
            <person name="Druzhinina I.S."/>
            <person name="U'Ren J.M."/>
            <person name="Derntl C."/>
        </authorList>
    </citation>
    <scope>NUCLEOTIDE SEQUENCE</scope>
    <source>
        <strain evidence="9">TUCIM 5799</strain>
    </source>
</reference>
<dbReference type="PANTHER" id="PTHR21551">
    <property type="entry name" value="TOPOISOMERASE II-ASSOCIATED PROTEIN PAT1"/>
    <property type="match status" value="1"/>
</dbReference>
<proteinExistence type="inferred from homology"/>